<dbReference type="AlphaFoldDB" id="A0A9P7DQP3"/>
<gene>
    <name evidence="1" type="ORF">HD556DRAFT_1304763</name>
</gene>
<reference evidence="1" key="1">
    <citation type="journal article" date="2020" name="New Phytol.">
        <title>Comparative genomics reveals dynamic genome evolution in host specialist ectomycorrhizal fungi.</title>
        <authorList>
            <person name="Lofgren L.A."/>
            <person name="Nguyen N.H."/>
            <person name="Vilgalys R."/>
            <person name="Ruytinx J."/>
            <person name="Liao H.L."/>
            <person name="Branco S."/>
            <person name="Kuo A."/>
            <person name="LaButti K."/>
            <person name="Lipzen A."/>
            <person name="Andreopoulos W."/>
            <person name="Pangilinan J."/>
            <person name="Riley R."/>
            <person name="Hundley H."/>
            <person name="Na H."/>
            <person name="Barry K."/>
            <person name="Grigoriev I.V."/>
            <person name="Stajich J.E."/>
            <person name="Kennedy P.G."/>
        </authorList>
    </citation>
    <scope>NUCLEOTIDE SEQUENCE</scope>
    <source>
        <strain evidence="1">S12</strain>
    </source>
</reference>
<name>A0A9P7DQP3_9AGAM</name>
<accession>A0A9P7DQP3</accession>
<evidence type="ECO:0000313" key="2">
    <source>
        <dbReference type="Proteomes" id="UP000719766"/>
    </source>
</evidence>
<organism evidence="1 2">
    <name type="scientific">Suillus plorans</name>
    <dbReference type="NCBI Taxonomy" id="116603"/>
    <lineage>
        <taxon>Eukaryota</taxon>
        <taxon>Fungi</taxon>
        <taxon>Dikarya</taxon>
        <taxon>Basidiomycota</taxon>
        <taxon>Agaricomycotina</taxon>
        <taxon>Agaricomycetes</taxon>
        <taxon>Agaricomycetidae</taxon>
        <taxon>Boletales</taxon>
        <taxon>Suillineae</taxon>
        <taxon>Suillaceae</taxon>
        <taxon>Suillus</taxon>
    </lineage>
</organism>
<dbReference type="RefSeq" id="XP_041164489.1">
    <property type="nucleotide sequence ID" value="XM_041299697.1"/>
</dbReference>
<proteinExistence type="predicted"/>
<protein>
    <submittedName>
        <fullName evidence="1">Uncharacterized protein</fullName>
    </submittedName>
</protein>
<dbReference type="EMBL" id="JABBWE010000008">
    <property type="protein sequence ID" value="KAG1800747.1"/>
    <property type="molecule type" value="Genomic_DNA"/>
</dbReference>
<evidence type="ECO:0000313" key="1">
    <source>
        <dbReference type="EMBL" id="KAG1800747.1"/>
    </source>
</evidence>
<dbReference type="Proteomes" id="UP000719766">
    <property type="component" value="Unassembled WGS sequence"/>
</dbReference>
<comment type="caution">
    <text evidence="1">The sequence shown here is derived from an EMBL/GenBank/DDBJ whole genome shotgun (WGS) entry which is preliminary data.</text>
</comment>
<keyword evidence="2" id="KW-1185">Reference proteome</keyword>
<sequence>MCSTRHPTLSVATDDSLLSLQLTMVHSIHFTRTHDDAMSILKMLMITDLHTIGGTCHTLRKLACPHLSQFLDVLRQYGGGITGSSAHAMVLGSEGCVPHDLNILVPHTSFKALDIFIPHPAIVPVIGHFQIYACHQHIITLSSSLQHQSVLHIILNAPTTADMVFMTTGVWLQQAITIETCTAGLVMFDQKLGCADDLSDNLWVEQGLHFSGQTCRQLCPMFWHHVEDTALRQFMD</sequence>
<dbReference type="GeneID" id="64593461"/>
<dbReference type="OrthoDB" id="2682201at2759"/>